<dbReference type="KEGG" id="vcn:VOLCADRAFT_87684"/>
<proteinExistence type="predicted"/>
<protein>
    <submittedName>
        <fullName evidence="2">Uncharacterized protein</fullName>
    </submittedName>
</protein>
<reference evidence="2 3" key="1">
    <citation type="journal article" date="2010" name="Science">
        <title>Genomic analysis of organismal complexity in the multicellular green alga Volvox carteri.</title>
        <authorList>
            <person name="Prochnik S.E."/>
            <person name="Umen J."/>
            <person name="Nedelcu A.M."/>
            <person name="Hallmann A."/>
            <person name="Miller S.M."/>
            <person name="Nishii I."/>
            <person name="Ferris P."/>
            <person name="Kuo A."/>
            <person name="Mitros T."/>
            <person name="Fritz-Laylin L.K."/>
            <person name="Hellsten U."/>
            <person name="Chapman J."/>
            <person name="Simakov O."/>
            <person name="Rensing S.A."/>
            <person name="Terry A."/>
            <person name="Pangilinan J."/>
            <person name="Kapitonov V."/>
            <person name="Jurka J."/>
            <person name="Salamov A."/>
            <person name="Shapiro H."/>
            <person name="Schmutz J."/>
            <person name="Grimwood J."/>
            <person name="Lindquist E."/>
            <person name="Lucas S."/>
            <person name="Grigoriev I.V."/>
            <person name="Schmitt R."/>
            <person name="Kirk D."/>
            <person name="Rokhsar D.S."/>
        </authorList>
    </citation>
    <scope>NUCLEOTIDE SEQUENCE [LARGE SCALE GENOMIC DNA]</scope>
    <source>
        <strain evidence="3">f. Nagariensis / Eve</strain>
    </source>
</reference>
<evidence type="ECO:0000256" key="1">
    <source>
        <dbReference type="SAM" id="MobiDB-lite"/>
    </source>
</evidence>
<gene>
    <name evidence="2" type="ORF">VOLCADRAFT_87684</name>
</gene>
<organism evidence="3">
    <name type="scientific">Volvox carteri f. nagariensis</name>
    <dbReference type="NCBI Taxonomy" id="3068"/>
    <lineage>
        <taxon>Eukaryota</taxon>
        <taxon>Viridiplantae</taxon>
        <taxon>Chlorophyta</taxon>
        <taxon>core chlorophytes</taxon>
        <taxon>Chlorophyceae</taxon>
        <taxon>CS clade</taxon>
        <taxon>Chlamydomonadales</taxon>
        <taxon>Volvocaceae</taxon>
        <taxon>Volvox</taxon>
    </lineage>
</organism>
<name>D8TLZ2_VOLCA</name>
<dbReference type="InParanoid" id="D8TLZ2"/>
<dbReference type="Proteomes" id="UP000001058">
    <property type="component" value="Unassembled WGS sequence"/>
</dbReference>
<evidence type="ECO:0000313" key="3">
    <source>
        <dbReference type="Proteomes" id="UP000001058"/>
    </source>
</evidence>
<feature type="compositionally biased region" description="Polar residues" evidence="1">
    <location>
        <begin position="114"/>
        <end position="126"/>
    </location>
</feature>
<dbReference type="RefSeq" id="XP_002947369.1">
    <property type="nucleotide sequence ID" value="XM_002947323.1"/>
</dbReference>
<feature type="region of interest" description="Disordered" evidence="1">
    <location>
        <begin position="105"/>
        <end position="126"/>
    </location>
</feature>
<accession>D8TLZ2</accession>
<evidence type="ECO:0000313" key="2">
    <source>
        <dbReference type="EMBL" id="EFJ51417.1"/>
    </source>
</evidence>
<sequence length="299" mass="33328">MAIHRHPRLHVLHDISMLCCSHALKLLLRQAFVLSSSVASSRRASCRDIRPCFRTTVTDRRYNALQICVRRGCWCRTFPCRAFPARSPSRAVMRYRLCLVDNEGPSNTRTRRTSPTGATFQPPQQHVATTDVVPAHRPVAYAAVLAAADRATMQAPRLLPFTMHSTVPYANTSGTPDLTARPSVLNAYCLKRLWCVWQDPRHWMALNASVARLSSRPTTRPHGWVHPLHFTSVLPRRSATRTEASMRHAHRGVFAGAGITLVVFFSRVVGARVVGAGALHVHGRAAARNYHDSELCSEC</sequence>
<dbReference type="AlphaFoldDB" id="D8TLZ2"/>
<dbReference type="EMBL" id="GL378327">
    <property type="protein sequence ID" value="EFJ51417.1"/>
    <property type="molecule type" value="Genomic_DNA"/>
</dbReference>
<dbReference type="eggNOG" id="ENOG502QPZ7">
    <property type="taxonomic scope" value="Eukaryota"/>
</dbReference>
<dbReference type="GeneID" id="9620463"/>
<keyword evidence="3" id="KW-1185">Reference proteome</keyword>